<keyword evidence="2" id="KW-1185">Reference proteome</keyword>
<proteinExistence type="predicted"/>
<dbReference type="Proteomes" id="UP001177260">
    <property type="component" value="Unassembled WGS sequence"/>
</dbReference>
<evidence type="ECO:0000313" key="1">
    <source>
        <dbReference type="EMBL" id="KAK1146308.1"/>
    </source>
</evidence>
<comment type="caution">
    <text evidence="1">The sequence shown here is derived from an EMBL/GenBank/DDBJ whole genome shotgun (WGS) entry which is preliminary data.</text>
</comment>
<name>A0ACC3B756_9EURO</name>
<dbReference type="EMBL" id="JAOPJF010000018">
    <property type="protein sequence ID" value="KAK1146308.1"/>
    <property type="molecule type" value="Genomic_DNA"/>
</dbReference>
<evidence type="ECO:0000313" key="2">
    <source>
        <dbReference type="Proteomes" id="UP001177260"/>
    </source>
</evidence>
<organism evidence="1 2">
    <name type="scientific">Aspergillus melleus</name>
    <dbReference type="NCBI Taxonomy" id="138277"/>
    <lineage>
        <taxon>Eukaryota</taxon>
        <taxon>Fungi</taxon>
        <taxon>Dikarya</taxon>
        <taxon>Ascomycota</taxon>
        <taxon>Pezizomycotina</taxon>
        <taxon>Eurotiomycetes</taxon>
        <taxon>Eurotiomycetidae</taxon>
        <taxon>Eurotiales</taxon>
        <taxon>Aspergillaceae</taxon>
        <taxon>Aspergillus</taxon>
        <taxon>Aspergillus subgen. Circumdati</taxon>
    </lineage>
</organism>
<protein>
    <submittedName>
        <fullName evidence="1">Uncharacterized protein</fullName>
    </submittedName>
</protein>
<reference evidence="1 2" key="1">
    <citation type="journal article" date="2023" name="ACS Omega">
        <title>Identification of the Neoaspergillic Acid Biosynthesis Gene Cluster by Establishing an In Vitro CRISPR-Ribonucleoprotein Genetic System in Aspergillus melleus.</title>
        <authorList>
            <person name="Yuan B."/>
            <person name="Grau M.F."/>
            <person name="Murata R.M."/>
            <person name="Torok T."/>
            <person name="Venkateswaran K."/>
            <person name="Stajich J.E."/>
            <person name="Wang C.C.C."/>
        </authorList>
    </citation>
    <scope>NUCLEOTIDE SEQUENCE [LARGE SCALE GENOMIC DNA]</scope>
    <source>
        <strain evidence="1 2">IMV 1140</strain>
    </source>
</reference>
<sequence>MLADDGNSEEQLERDENDAIDKSNIIPGDGLRHTKPQSQNQYSEGPGEDDI</sequence>
<gene>
    <name evidence="1" type="ORF">N8T08_003095</name>
</gene>
<accession>A0ACC3B756</accession>